<dbReference type="PANTHER" id="PTHR42915">
    <property type="entry name" value="HYPOTHETICAL 460 KDA PROTEIN IN FEUA-SIGW INTERGENIC REGION [PRECURSOR]"/>
    <property type="match status" value="1"/>
</dbReference>
<dbReference type="Pfam" id="PF07075">
    <property type="entry name" value="NamZ_N"/>
    <property type="match status" value="1"/>
</dbReference>
<dbReference type="InterPro" id="IPR048502">
    <property type="entry name" value="NamZ_N"/>
</dbReference>
<dbReference type="InterPro" id="IPR008302">
    <property type="entry name" value="NamZ"/>
</dbReference>
<dbReference type="AlphaFoldDB" id="A0A1R3SV92"/>
<dbReference type="PANTHER" id="PTHR42915:SF1">
    <property type="entry name" value="PEPTIDOGLYCAN BETA-N-ACETYLMURAMIDASE NAMZ"/>
    <property type="match status" value="1"/>
</dbReference>
<name>A0A1R3SV92_9BACT</name>
<keyword evidence="5" id="KW-1185">Reference proteome</keyword>
<dbReference type="Gene3D" id="3.90.1150.140">
    <property type="match status" value="1"/>
</dbReference>
<evidence type="ECO:0000259" key="2">
    <source>
        <dbReference type="Pfam" id="PF07075"/>
    </source>
</evidence>
<dbReference type="RefSeq" id="WP_076928293.1">
    <property type="nucleotide sequence ID" value="NZ_LT605205.1"/>
</dbReference>
<evidence type="ECO:0000313" key="5">
    <source>
        <dbReference type="Proteomes" id="UP000187464"/>
    </source>
</evidence>
<dbReference type="PIRSF" id="PIRSF016719">
    <property type="entry name" value="UCP016719"/>
    <property type="match status" value="1"/>
</dbReference>
<dbReference type="Proteomes" id="UP000187464">
    <property type="component" value="Chromosome I"/>
</dbReference>
<evidence type="ECO:0008006" key="6">
    <source>
        <dbReference type="Google" id="ProtNLM"/>
    </source>
</evidence>
<dbReference type="STRING" id="1642647.PSM36_0064"/>
<feature type="chain" id="PRO_5012751670" description="DUF1343 domain-containing protein" evidence="1">
    <location>
        <begin position="19"/>
        <end position="388"/>
    </location>
</feature>
<proteinExistence type="predicted"/>
<protein>
    <recommendedName>
        <fullName evidence="6">DUF1343 domain-containing protein</fullName>
    </recommendedName>
</protein>
<reference evidence="4 5" key="1">
    <citation type="submission" date="2016-08" db="EMBL/GenBank/DDBJ databases">
        <authorList>
            <person name="Seilhamer J.J."/>
        </authorList>
    </citation>
    <scope>NUCLEOTIDE SEQUENCE [LARGE SCALE GENOMIC DNA]</scope>
    <source>
        <strain evidence="4">M3/6</strain>
    </source>
</reference>
<dbReference type="Pfam" id="PF20732">
    <property type="entry name" value="NamZ_C"/>
    <property type="match status" value="1"/>
</dbReference>
<dbReference type="GO" id="GO:0033922">
    <property type="term" value="F:peptidoglycan beta-N-acetylmuramidase activity"/>
    <property type="evidence" value="ECO:0007669"/>
    <property type="project" value="InterPro"/>
</dbReference>
<dbReference type="Gene3D" id="3.40.50.12170">
    <property type="entry name" value="Uncharacterised protein PF07075, DUF1343"/>
    <property type="match status" value="1"/>
</dbReference>
<feature type="signal peptide" evidence="1">
    <location>
        <begin position="1"/>
        <end position="18"/>
    </location>
</feature>
<dbReference type="EMBL" id="LT605205">
    <property type="protein sequence ID" value="SCD18900.1"/>
    <property type="molecule type" value="Genomic_DNA"/>
</dbReference>
<sequence>MKKYIFLPILLLSTFIFAQNEATVKVGAEQTDLYFPLLTGKRIAVMTNQTGMAGNEHLVDMLARHQFNVVGIFSPEHGFRGTADAGEHVSNSVDEKTNIPIWSLYGSGSGKPSPDKMKQFDVLLFDLQDVGLRFYTYYASMARLMDACAEHEKKMVVLDRPNPNGFYVDGPILDMKHKSGVGWLPIPVVHGMTLGELALMINGEKWLPEGKVCDVTVVPCKNYTHQTRYELPIAPSPNLPNIHSIYLYPSTCLFEGTVMSLGRGTSFPFEVYGHPQYKGSDFSFTPRSVPGAKNPPLLNKKCYGVDLRQVPNELIWKNGFDLSYIIDAYNNLNMGEKFFSSFFEKLVGIDYIRKDIIAGKSAGEIREKWSGDVETFKRQRKPYLLYPE</sequence>
<feature type="domain" description="Peptidoglycan beta-N-acetylmuramidase NamZ N-terminal" evidence="2">
    <location>
        <begin position="43"/>
        <end position="242"/>
    </location>
</feature>
<keyword evidence="1" id="KW-0732">Signal</keyword>
<organism evidence="4 5">
    <name type="scientific">Proteiniphilum saccharofermentans</name>
    <dbReference type="NCBI Taxonomy" id="1642647"/>
    <lineage>
        <taxon>Bacteria</taxon>
        <taxon>Pseudomonadati</taxon>
        <taxon>Bacteroidota</taxon>
        <taxon>Bacteroidia</taxon>
        <taxon>Bacteroidales</taxon>
        <taxon>Dysgonomonadaceae</taxon>
        <taxon>Proteiniphilum</taxon>
    </lineage>
</organism>
<evidence type="ECO:0000259" key="3">
    <source>
        <dbReference type="Pfam" id="PF20732"/>
    </source>
</evidence>
<feature type="domain" description="Peptidoglycan beta-N-acetylmuramidase NamZ C-terminal" evidence="3">
    <location>
        <begin position="246"/>
        <end position="386"/>
    </location>
</feature>
<dbReference type="InterPro" id="IPR048503">
    <property type="entry name" value="NamZ_C"/>
</dbReference>
<dbReference type="KEGG" id="psac:PSM36_0064"/>
<gene>
    <name evidence="4" type="ORF">PSM36_0064</name>
</gene>
<evidence type="ECO:0000313" key="4">
    <source>
        <dbReference type="EMBL" id="SCD18900.1"/>
    </source>
</evidence>
<accession>A0A1R3SV92</accession>
<evidence type="ECO:0000256" key="1">
    <source>
        <dbReference type="SAM" id="SignalP"/>
    </source>
</evidence>